<dbReference type="AlphaFoldDB" id="A0AAN8LT32"/>
<keyword evidence="12" id="KW-0256">Endoplasmic reticulum</keyword>
<evidence type="ECO:0000256" key="18">
    <source>
        <dbReference type="ARBA" id="ARBA00023163"/>
    </source>
</evidence>
<dbReference type="GO" id="GO:0005634">
    <property type="term" value="C:nucleus"/>
    <property type="evidence" value="ECO:0007669"/>
    <property type="project" value="UniProtKB-SubCell"/>
</dbReference>
<evidence type="ECO:0000256" key="15">
    <source>
        <dbReference type="ARBA" id="ARBA00023034"/>
    </source>
</evidence>
<dbReference type="GO" id="GO:0005794">
    <property type="term" value="C:Golgi apparatus"/>
    <property type="evidence" value="ECO:0007669"/>
    <property type="project" value="UniProtKB-SubCell"/>
</dbReference>
<reference evidence="30 31" key="1">
    <citation type="submission" date="2021-04" db="EMBL/GenBank/DDBJ databases">
        <authorList>
            <person name="De Guttry C."/>
            <person name="Zahm M."/>
            <person name="Klopp C."/>
            <person name="Cabau C."/>
            <person name="Louis A."/>
            <person name="Berthelot C."/>
            <person name="Parey E."/>
            <person name="Roest Crollius H."/>
            <person name="Montfort J."/>
            <person name="Robinson-Rechavi M."/>
            <person name="Bucao C."/>
            <person name="Bouchez O."/>
            <person name="Gislard M."/>
            <person name="Lluch J."/>
            <person name="Milhes M."/>
            <person name="Lampietro C."/>
            <person name="Lopez Roques C."/>
            <person name="Donnadieu C."/>
            <person name="Braasch I."/>
            <person name="Desvignes T."/>
            <person name="Postlethwait J."/>
            <person name="Bobe J."/>
            <person name="Wedekind C."/>
            <person name="Guiguen Y."/>
        </authorList>
    </citation>
    <scope>NUCLEOTIDE SEQUENCE [LARGE SCALE GENOMIC DNA]</scope>
    <source>
        <strain evidence="30">Cs_M1</strain>
        <tissue evidence="30">Blood</tissue>
    </source>
</reference>
<keyword evidence="19" id="KW-0325">Glycoprotein</keyword>
<gene>
    <name evidence="30" type="ORF">J4Q44_G00114690</name>
</gene>
<evidence type="ECO:0000256" key="1">
    <source>
        <dbReference type="ARBA" id="ARBA00004123"/>
    </source>
</evidence>
<keyword evidence="10" id="KW-0732">Signal</keyword>
<dbReference type="InterPro" id="IPR018247">
    <property type="entry name" value="EF_Hand_1_Ca_BS"/>
</dbReference>
<evidence type="ECO:0000256" key="13">
    <source>
        <dbReference type="ARBA" id="ARBA00022837"/>
    </source>
</evidence>
<dbReference type="InterPro" id="IPR002048">
    <property type="entry name" value="EF_hand_dom"/>
</dbReference>
<evidence type="ECO:0000256" key="14">
    <source>
        <dbReference type="ARBA" id="ARBA00022951"/>
    </source>
</evidence>
<dbReference type="GO" id="GO:0042470">
    <property type="term" value="C:melanosome"/>
    <property type="evidence" value="ECO:0007669"/>
    <property type="project" value="UniProtKB-SubCell"/>
</dbReference>
<keyword evidence="16" id="KW-0238">DNA-binding</keyword>
<keyword evidence="13" id="KW-0106">Calcium</keyword>
<evidence type="ECO:0000256" key="5">
    <source>
        <dbReference type="ARBA" id="ARBA00004586"/>
    </source>
</evidence>
<keyword evidence="15" id="KW-0333">Golgi apparatus</keyword>
<dbReference type="PROSITE" id="PS50222">
    <property type="entry name" value="EF_HAND_2"/>
    <property type="match status" value="5"/>
</dbReference>
<dbReference type="PROSITE" id="PS00018">
    <property type="entry name" value="EF_HAND_1"/>
    <property type="match status" value="4"/>
</dbReference>
<feature type="domain" description="EF-hand" evidence="29">
    <location>
        <begin position="276"/>
        <end position="311"/>
    </location>
</feature>
<evidence type="ECO:0000256" key="3">
    <source>
        <dbReference type="ARBA" id="ARBA00004555"/>
    </source>
</evidence>
<evidence type="ECO:0000256" key="7">
    <source>
        <dbReference type="ARBA" id="ARBA00006431"/>
    </source>
</evidence>
<comment type="similarity">
    <text evidence="7">Belongs to the CREC family.</text>
</comment>
<evidence type="ECO:0000256" key="16">
    <source>
        <dbReference type="ARBA" id="ARBA00023125"/>
    </source>
</evidence>
<name>A0AAN8LT32_9TELE</name>
<evidence type="ECO:0000313" key="31">
    <source>
        <dbReference type="Proteomes" id="UP001356427"/>
    </source>
</evidence>
<dbReference type="GO" id="GO:0005789">
    <property type="term" value="C:endoplasmic reticulum membrane"/>
    <property type="evidence" value="ECO:0007669"/>
    <property type="project" value="UniProtKB-SubCell"/>
</dbReference>
<evidence type="ECO:0000256" key="12">
    <source>
        <dbReference type="ARBA" id="ARBA00022824"/>
    </source>
</evidence>
<keyword evidence="20" id="KW-0539">Nucleus</keyword>
<evidence type="ECO:0000256" key="21">
    <source>
        <dbReference type="ARBA" id="ARBA00043927"/>
    </source>
</evidence>
<sequence length="522" mass="60263">MPASQRCGSLFTIPGSFLSRIVKMEDEWEEEEQLVVVELSGIINSDFLTKCQGTCKILDIDSEQPMMQVGRYVFAGEYDDALGTCVLFEEGQSSGADPEASPELSYKCHTVKRLMMQRTFLAEKKEGDNSSGDFQFRPLSDGMSPARLDSLSHFIQNPKRTSKPAGEGGAHTMGHKTGVWTWQLLTNQKAEAVLKWTNGRSTSERPSMELRPLVMCFALCMVYASSKPTIEKKDRVHHDDQLSNRNHDDADNFDYDHEAFLGQEEAKTFDQLTPEESKERLGMLVERIDEDRNGYVSVEEMKKWIKHSQKRWIYDDVDRQWKGHDLNGDGLVSWEEYKNATYGYILDDSDPEDGFSYRQMMSRDERRFKMADLDADLKASKEEFTAFLHPEEYDHMKDIVVLETMEDIDKNGDGFIDLEEYIGDMYNQEDPSEPEWVKTEREQFTEFRDKNKDGLMDKEETRDWILPSDYDHAEAEAKHLLYESDNDKDGRLTKAEIVEKYDLFVGSQATDFGEALARHDEF</sequence>
<evidence type="ECO:0000256" key="10">
    <source>
        <dbReference type="ARBA" id="ARBA00022729"/>
    </source>
</evidence>
<dbReference type="Pfam" id="PF10419">
    <property type="entry name" value="TFIIIC_sub6"/>
    <property type="match status" value="1"/>
</dbReference>
<evidence type="ECO:0000256" key="19">
    <source>
        <dbReference type="ARBA" id="ARBA00023180"/>
    </source>
</evidence>
<dbReference type="InterPro" id="IPR011992">
    <property type="entry name" value="EF-hand-dom_pair"/>
</dbReference>
<keyword evidence="14" id="KW-0703">Sarcoplasmic reticulum</keyword>
<dbReference type="Gene3D" id="2.60.40.4370">
    <property type="match status" value="1"/>
</dbReference>
<comment type="caution">
    <text evidence="30">The sequence shown here is derived from an EMBL/GenBank/DDBJ whole genome shotgun (WGS) entry which is preliminary data.</text>
</comment>
<dbReference type="PANTHER" id="PTHR10827">
    <property type="entry name" value="RETICULOCALBIN"/>
    <property type="match status" value="1"/>
</dbReference>
<proteinExistence type="inferred from homology"/>
<evidence type="ECO:0000256" key="23">
    <source>
        <dbReference type="ARBA" id="ARBA00061245"/>
    </source>
</evidence>
<dbReference type="GO" id="GO:0003677">
    <property type="term" value="F:DNA binding"/>
    <property type="evidence" value="ECO:0007669"/>
    <property type="project" value="UniProtKB-KW"/>
</dbReference>
<comment type="function">
    <text evidence="21">Involved in regulation of vitamin K-dependent carboxylation of multiple N-terminal glutamate residues. Seems to inhibit gamma-carboxylase GGCX. Binds 7 calcium ions with a low affinity.</text>
</comment>
<comment type="subunit">
    <text evidence="25">Part of the TFIIIC subcomplex TFIIIC2, consisting of six subunits, GTF3C1, GTF3C2, GTF3C3, GTF3C4, GTF3C5 and GTF3C6. Interacts with GTF3C4 and GTF3C5.</text>
</comment>
<dbReference type="Pfam" id="PF13202">
    <property type="entry name" value="EF-hand_5"/>
    <property type="match status" value="2"/>
</dbReference>
<dbReference type="SMART" id="SM00054">
    <property type="entry name" value="EFh"/>
    <property type="match status" value="4"/>
</dbReference>
<comment type="subunit">
    <text evidence="24">Interacts with GGCX.</text>
</comment>
<keyword evidence="11" id="KW-0677">Repeat</keyword>
<dbReference type="GO" id="GO:0033018">
    <property type="term" value="C:sarcoplasmic reticulum lumen"/>
    <property type="evidence" value="ECO:0007669"/>
    <property type="project" value="UniProtKB-SubCell"/>
</dbReference>
<evidence type="ECO:0000256" key="24">
    <source>
        <dbReference type="ARBA" id="ARBA00063649"/>
    </source>
</evidence>
<evidence type="ECO:0000256" key="28">
    <source>
        <dbReference type="ARBA" id="ARBA00079095"/>
    </source>
</evidence>
<organism evidence="30 31">
    <name type="scientific">Coregonus suidteri</name>
    <dbReference type="NCBI Taxonomy" id="861788"/>
    <lineage>
        <taxon>Eukaryota</taxon>
        <taxon>Metazoa</taxon>
        <taxon>Chordata</taxon>
        <taxon>Craniata</taxon>
        <taxon>Vertebrata</taxon>
        <taxon>Euteleostomi</taxon>
        <taxon>Actinopterygii</taxon>
        <taxon>Neopterygii</taxon>
        <taxon>Teleostei</taxon>
        <taxon>Protacanthopterygii</taxon>
        <taxon>Salmoniformes</taxon>
        <taxon>Salmonidae</taxon>
        <taxon>Coregoninae</taxon>
        <taxon>Coregonus</taxon>
    </lineage>
</organism>
<evidence type="ECO:0000256" key="27">
    <source>
        <dbReference type="ARBA" id="ARBA00078626"/>
    </source>
</evidence>
<accession>A0AAN8LT32</accession>
<comment type="function">
    <text evidence="22">Involved in RNA polymerase III-mediated transcription. Integral, tightly associated component of the DNA-binding TFIIIC2 subcomplex that directly binds tRNA and virus-associated RNA promoters.</text>
</comment>
<keyword evidence="18" id="KW-0804">Transcription</keyword>
<evidence type="ECO:0000256" key="22">
    <source>
        <dbReference type="ARBA" id="ARBA00057927"/>
    </source>
</evidence>
<dbReference type="PANTHER" id="PTHR10827:SF87">
    <property type="entry name" value="CALUMENIN-B"/>
    <property type="match status" value="1"/>
</dbReference>
<evidence type="ECO:0000256" key="11">
    <source>
        <dbReference type="ARBA" id="ARBA00022737"/>
    </source>
</evidence>
<evidence type="ECO:0000256" key="4">
    <source>
        <dbReference type="ARBA" id="ARBA00004564"/>
    </source>
</evidence>
<dbReference type="SUPFAM" id="SSF47473">
    <property type="entry name" value="EF-hand"/>
    <property type="match status" value="2"/>
</dbReference>
<dbReference type="FunFam" id="1.10.238.10:FF:000110">
    <property type="entry name" value="calumenin isoform X2"/>
    <property type="match status" value="1"/>
</dbReference>
<evidence type="ECO:0000256" key="25">
    <source>
        <dbReference type="ARBA" id="ARBA00065088"/>
    </source>
</evidence>
<evidence type="ECO:0000256" key="2">
    <source>
        <dbReference type="ARBA" id="ARBA00004223"/>
    </source>
</evidence>
<dbReference type="GO" id="GO:0005576">
    <property type="term" value="C:extracellular region"/>
    <property type="evidence" value="ECO:0007669"/>
    <property type="project" value="UniProtKB-SubCell"/>
</dbReference>
<feature type="domain" description="EF-hand" evidence="29">
    <location>
        <begin position="359"/>
        <end position="394"/>
    </location>
</feature>
<keyword evidence="31" id="KW-1185">Reference proteome</keyword>
<evidence type="ECO:0000259" key="29">
    <source>
        <dbReference type="PROSITE" id="PS50222"/>
    </source>
</evidence>
<dbReference type="Gene3D" id="1.10.238.10">
    <property type="entry name" value="EF-hand"/>
    <property type="match status" value="2"/>
</dbReference>
<dbReference type="Proteomes" id="UP001356427">
    <property type="component" value="Unassembled WGS sequence"/>
</dbReference>
<comment type="subcellular location">
    <subcellularLocation>
        <location evidence="5">Endoplasmic reticulum membrane</location>
    </subcellularLocation>
    <subcellularLocation>
        <location evidence="3">Golgi apparatus</location>
    </subcellularLocation>
    <subcellularLocation>
        <location evidence="2">Melanosome</location>
    </subcellularLocation>
    <subcellularLocation>
        <location evidence="1">Nucleus</location>
    </subcellularLocation>
    <subcellularLocation>
        <location evidence="4">Sarcoplasmic reticulum lumen</location>
    </subcellularLocation>
    <subcellularLocation>
        <location evidence="6">Secreted</location>
    </subcellularLocation>
</comment>
<dbReference type="FunFam" id="1.10.238.10:FF:000109">
    <property type="entry name" value="calumenin isoform X2"/>
    <property type="match status" value="1"/>
</dbReference>
<evidence type="ECO:0000313" key="30">
    <source>
        <dbReference type="EMBL" id="KAK6318178.1"/>
    </source>
</evidence>
<evidence type="ECO:0000256" key="9">
    <source>
        <dbReference type="ARBA" id="ARBA00022723"/>
    </source>
</evidence>
<protein>
    <recommendedName>
        <fullName evidence="26">General transcription factor 3C polypeptide 6</fullName>
    </recommendedName>
    <alternativeName>
        <fullName evidence="28">Transcription factor IIIC 35 kDa subunit</fullName>
    </alternativeName>
    <alternativeName>
        <fullName evidence="27">Transcription factor IIIC subunit 6</fullName>
    </alternativeName>
</protein>
<keyword evidence="9" id="KW-0479">Metal-binding</keyword>
<dbReference type="CDD" id="cd16228">
    <property type="entry name" value="EFh_CREC_Calumenin"/>
    <property type="match status" value="1"/>
</dbReference>
<feature type="domain" description="EF-hand" evidence="29">
    <location>
        <begin position="396"/>
        <end position="431"/>
    </location>
</feature>
<evidence type="ECO:0000256" key="20">
    <source>
        <dbReference type="ARBA" id="ARBA00023242"/>
    </source>
</evidence>
<evidence type="ECO:0000256" key="6">
    <source>
        <dbReference type="ARBA" id="ARBA00004613"/>
    </source>
</evidence>
<evidence type="ECO:0000256" key="26">
    <source>
        <dbReference type="ARBA" id="ARBA00069552"/>
    </source>
</evidence>
<dbReference type="FunFam" id="2.60.40.4370:FF:000001">
    <property type="entry name" value="general transcription factor 3C polypeptide 6"/>
    <property type="match status" value="1"/>
</dbReference>
<keyword evidence="8" id="KW-0964">Secreted</keyword>
<feature type="domain" description="EF-hand" evidence="29">
    <location>
        <begin position="312"/>
        <end position="347"/>
    </location>
</feature>
<evidence type="ECO:0000256" key="8">
    <source>
        <dbReference type="ARBA" id="ARBA00022525"/>
    </source>
</evidence>
<feature type="domain" description="EF-hand" evidence="29">
    <location>
        <begin position="472"/>
        <end position="507"/>
    </location>
</feature>
<comment type="similarity">
    <text evidence="23">Belongs to the TFIIIC subunit 6 family.</text>
</comment>
<dbReference type="GO" id="GO:0005509">
    <property type="term" value="F:calcium ion binding"/>
    <property type="evidence" value="ECO:0007669"/>
    <property type="project" value="InterPro"/>
</dbReference>
<dbReference type="InterPro" id="IPR019481">
    <property type="entry name" value="TFIIIC_triple_barrel"/>
</dbReference>
<evidence type="ECO:0000256" key="17">
    <source>
        <dbReference type="ARBA" id="ARBA00023136"/>
    </source>
</evidence>
<dbReference type="EMBL" id="JAGTTL010000009">
    <property type="protein sequence ID" value="KAK6318178.1"/>
    <property type="molecule type" value="Genomic_DNA"/>
</dbReference>
<dbReference type="FunFam" id="1.10.238.10:FF:000090">
    <property type="entry name" value="calumenin isoform X2"/>
    <property type="match status" value="1"/>
</dbReference>
<keyword evidence="17" id="KW-0472">Membrane</keyword>